<evidence type="ECO:0000259" key="9">
    <source>
        <dbReference type="Pfam" id="PF02880"/>
    </source>
</evidence>
<keyword evidence="11" id="KW-1185">Reference proteome</keyword>
<feature type="domain" description="Alpha-D-phosphohexomutase alpha/beta/alpha" evidence="7">
    <location>
        <begin position="1"/>
        <end position="122"/>
    </location>
</feature>
<feature type="domain" description="Nucleotidyl transferase" evidence="6">
    <location>
        <begin position="523"/>
        <end position="788"/>
    </location>
</feature>
<dbReference type="Gene3D" id="3.90.550.10">
    <property type="entry name" value="Spore Coat Polysaccharide Biosynthesis Protein SpsA, Chain A"/>
    <property type="match status" value="1"/>
</dbReference>
<evidence type="ECO:0000259" key="8">
    <source>
        <dbReference type="Pfam" id="PF02879"/>
    </source>
</evidence>
<dbReference type="InterPro" id="IPR036900">
    <property type="entry name" value="A-D-PHexomutase_C_sf"/>
</dbReference>
<dbReference type="SUPFAM" id="SSF53448">
    <property type="entry name" value="Nucleotide-diphospho-sugar transferases"/>
    <property type="match status" value="1"/>
</dbReference>
<dbReference type="Pfam" id="PF00483">
    <property type="entry name" value="NTP_transferase"/>
    <property type="match status" value="1"/>
</dbReference>
<evidence type="ECO:0000256" key="3">
    <source>
        <dbReference type="ARBA" id="ARBA00022723"/>
    </source>
</evidence>
<evidence type="ECO:0000256" key="2">
    <source>
        <dbReference type="ARBA" id="ARBA00022553"/>
    </source>
</evidence>
<evidence type="ECO:0000313" key="10">
    <source>
        <dbReference type="EMBL" id="SEH55682.1"/>
    </source>
</evidence>
<evidence type="ECO:0000256" key="5">
    <source>
        <dbReference type="ARBA" id="ARBA00023235"/>
    </source>
</evidence>
<dbReference type="CDD" id="cd05799">
    <property type="entry name" value="PGM2"/>
    <property type="match status" value="1"/>
</dbReference>
<dbReference type="InterPro" id="IPR005846">
    <property type="entry name" value="A-D-PHexomutase_a/b/a-III"/>
</dbReference>
<keyword evidence="2" id="KW-0597">Phosphoprotein</keyword>
<organism evidence="10 11">
    <name type="scientific">Parafannyhessea umbonata</name>
    <dbReference type="NCBI Taxonomy" id="604330"/>
    <lineage>
        <taxon>Bacteria</taxon>
        <taxon>Bacillati</taxon>
        <taxon>Actinomycetota</taxon>
        <taxon>Coriobacteriia</taxon>
        <taxon>Coriobacteriales</taxon>
        <taxon>Atopobiaceae</taxon>
        <taxon>Parafannyhessea</taxon>
    </lineage>
</organism>
<dbReference type="InterPro" id="IPR005835">
    <property type="entry name" value="NTP_transferase_dom"/>
</dbReference>
<evidence type="ECO:0000259" key="7">
    <source>
        <dbReference type="Pfam" id="PF02878"/>
    </source>
</evidence>
<accession>A0A1H6J9Q0</accession>
<proteinExistence type="inferred from homology"/>
<evidence type="ECO:0000313" key="11">
    <source>
        <dbReference type="Proteomes" id="UP000199135"/>
    </source>
</evidence>
<dbReference type="SUPFAM" id="SSF55957">
    <property type="entry name" value="Phosphoglucomutase, C-terminal domain"/>
    <property type="match status" value="1"/>
</dbReference>
<keyword evidence="4" id="KW-0460">Magnesium</keyword>
<dbReference type="Pfam" id="PF02879">
    <property type="entry name" value="PGM_PMM_II"/>
    <property type="match status" value="1"/>
</dbReference>
<evidence type="ECO:0000256" key="4">
    <source>
        <dbReference type="ARBA" id="ARBA00022842"/>
    </source>
</evidence>
<dbReference type="PANTHER" id="PTHR45745">
    <property type="entry name" value="PHOSPHOMANNOMUTASE 45A"/>
    <property type="match status" value="1"/>
</dbReference>
<dbReference type="InterPro" id="IPR016055">
    <property type="entry name" value="A-D-PHexomutase_a/b/a-I/II/III"/>
</dbReference>
<dbReference type="InterPro" id="IPR011051">
    <property type="entry name" value="RmlC_Cupin_sf"/>
</dbReference>
<comment type="caution">
    <text evidence="10">The sequence shown here is derived from an EMBL/GenBank/DDBJ whole genome shotgun (WGS) entry which is preliminary data.</text>
</comment>
<dbReference type="SUPFAM" id="SSF53738">
    <property type="entry name" value="Phosphoglucomutase, first 3 domains"/>
    <property type="match status" value="3"/>
</dbReference>
<name>A0A1H6J9Q0_9ACTN</name>
<keyword evidence="3" id="KW-0479">Metal-binding</keyword>
<dbReference type="SUPFAM" id="SSF51182">
    <property type="entry name" value="RmlC-like cupins"/>
    <property type="match status" value="1"/>
</dbReference>
<comment type="similarity">
    <text evidence="1">Belongs to the phosphohexose mutase family.</text>
</comment>
<evidence type="ECO:0000259" key="6">
    <source>
        <dbReference type="Pfam" id="PF00483"/>
    </source>
</evidence>
<dbReference type="InterPro" id="IPR005845">
    <property type="entry name" value="A-D-PHexomutase_a/b/a-II"/>
</dbReference>
<feature type="domain" description="Alpha-D-phosphohexomutase alpha/beta/alpha" evidence="9">
    <location>
        <begin position="260"/>
        <end position="381"/>
    </location>
</feature>
<sequence length="945" mass="102638">MNVLTVARATQGLADYLKSRQASSDLCVAIGYDTRIHSVDFARIAASVLAANGIIARMFDEPQPTPVLGYAIRQFGCDAGIVITASHNSKEYNGYKVYDSDGNQITDTVARAVQSCIERVDSLDGAQTMPYGEALSQGLVLTISDDIVDDFIDAVLDERIGIDAGGLKVVYSPLNGTGLVPAKKMLDCLGVDYELVPGQSEHDGYFPTCPKPNPENPEAMRKGMELAASLNADIFVATDPDSDRLGVAVVHDGQTRLLTGNEFGLLVLDRLARSGKLSAEAGRPVAVTTIVSTPLVDRLAEQEGLELRRTLTGFKYVGEQIGLLEKNGEKRRFCFGMEESCGYLRGTYVRDKDGICGLMLACEIAAACKSEGMNLIDALDDLYGRRGYMKDRQISLEFKGISGREAISSIMSALRIRGVCQVVDYELEKSIDYSLCVPMPCVGASSRQTLPSSDVLEYRFKNGCKIIFRPSGTESKIKAYLFASGKNNDEADERINTLSESVTAFLGHWNKAGENHMPSIHVVLLSGGSGTRLWPLSNSARSKQFLKVLRDELGNAVSMVQRVFSQIRKVPGNVDITIATSASQAESLEMQVPGRYALVTEPERRDTAPAIMLACEHLALEQGASDDDTVIVMPIDTYADQGYYDCIPKIADTVAQNDKGLVLLGVKPTYPSEKYGYILPSERSGEVMSVKTFKEKPNESTAREYIDEGGLWNCGVFAFKLGYLRAITETYFSSDHYGDYVTNYRQFPKNSFDYEVVEKEKSISVVTYDGTWKDLGTWNTLSEEMSEATSGPVFMDYGTTNNVHAINETGLPMVVAGVSNAVVVATPDGILVSGKEESAHIKGLVSEAAISCPMTEKRSWGSYRVLDYGRSAGARVTEFIVREGHCISLPVGNSFSGSMTVVSGSGVLSSSSETVNYQPGDCRKIGPSNFVELSATTDSILVCVC</sequence>
<keyword evidence="5" id="KW-0413">Isomerase</keyword>
<dbReference type="Pfam" id="PF02878">
    <property type="entry name" value="PGM_PMM_I"/>
    <property type="match status" value="1"/>
</dbReference>
<protein>
    <submittedName>
        <fullName evidence="10">Phosphomannomutase</fullName>
    </submittedName>
</protein>
<gene>
    <name evidence="10" type="ORF">SAMN05216447_105126</name>
</gene>
<reference evidence="10 11" key="1">
    <citation type="submission" date="2016-10" db="EMBL/GenBank/DDBJ databases">
        <authorList>
            <person name="Varghese N."/>
            <person name="Submissions S."/>
        </authorList>
    </citation>
    <scope>NUCLEOTIDE SEQUENCE [LARGE SCALE GENOMIC DNA]</scope>
    <source>
        <strain evidence="10 11">WCP15</strain>
    </source>
</reference>
<dbReference type="EMBL" id="FNWT01000005">
    <property type="protein sequence ID" value="SEH55682.1"/>
    <property type="molecule type" value="Genomic_DNA"/>
</dbReference>
<dbReference type="Gene3D" id="3.40.120.10">
    <property type="entry name" value="Alpha-D-Glucose-1,6-Bisphosphate, subunit A, domain 3"/>
    <property type="match status" value="3"/>
</dbReference>
<dbReference type="InterPro" id="IPR029044">
    <property type="entry name" value="Nucleotide-diphossugar_trans"/>
</dbReference>
<dbReference type="Proteomes" id="UP000199135">
    <property type="component" value="Unassembled WGS sequence"/>
</dbReference>
<evidence type="ECO:0000256" key="1">
    <source>
        <dbReference type="ARBA" id="ARBA00010231"/>
    </source>
</evidence>
<feature type="domain" description="Alpha-D-phosphohexomutase alpha/beta/alpha" evidence="8">
    <location>
        <begin position="162"/>
        <end position="248"/>
    </location>
</feature>
<dbReference type="PANTHER" id="PTHR45745:SF1">
    <property type="entry name" value="PHOSPHOGLUCOMUTASE 2B-RELATED"/>
    <property type="match status" value="1"/>
</dbReference>
<dbReference type="InterPro" id="IPR005844">
    <property type="entry name" value="A-D-PHexomutase_a/b/a-I"/>
</dbReference>
<dbReference type="Pfam" id="PF02880">
    <property type="entry name" value="PGM_PMM_III"/>
    <property type="match status" value="1"/>
</dbReference>